<keyword evidence="1" id="KW-0472">Membrane</keyword>
<feature type="non-terminal residue" evidence="2">
    <location>
        <position position="1"/>
    </location>
</feature>
<keyword evidence="1" id="KW-1133">Transmembrane helix</keyword>
<protein>
    <submittedName>
        <fullName evidence="2">Uncharacterized protein</fullName>
    </submittedName>
</protein>
<dbReference type="AlphaFoldDB" id="A0A7H4YJB6"/>
<evidence type="ECO:0000313" key="2">
    <source>
        <dbReference type="EMBL" id="EAC1533143.1"/>
    </source>
</evidence>
<dbReference type="EMBL" id="AAAGZE010000033">
    <property type="protein sequence ID" value="EAC1533143.1"/>
    <property type="molecule type" value="Genomic_DNA"/>
</dbReference>
<name>A0A7H4YJB6_ECOLX</name>
<feature type="transmembrane region" description="Helical" evidence="1">
    <location>
        <begin position="6"/>
        <end position="31"/>
    </location>
</feature>
<comment type="caution">
    <text evidence="2">The sequence shown here is derived from an EMBL/GenBank/DDBJ whole genome shotgun (WGS) entry which is preliminary data.</text>
</comment>
<reference evidence="2 3" key="1">
    <citation type="submission" date="2018-10" db="EMBL/GenBank/DDBJ databases">
        <authorList>
            <consortium name="NARMS: The National Antimicrobial Resistance Monitoring System"/>
        </authorList>
    </citation>
    <scope>NUCLEOTIDE SEQUENCE [LARGE SCALE GENOMIC DNA]</scope>
    <source>
        <strain evidence="2 3">CVM N17EC1330</strain>
    </source>
</reference>
<evidence type="ECO:0000313" key="3">
    <source>
        <dbReference type="Proteomes" id="UP000382540"/>
    </source>
</evidence>
<sequence length="66" mass="7852">NKLSEFFLMLLYISCKYFLSVFSMPVFSFACKYIQEVIFQRGANILLLILKLAELHINTIRNHMIY</sequence>
<organism evidence="2 3">
    <name type="scientific">Escherichia coli</name>
    <dbReference type="NCBI Taxonomy" id="562"/>
    <lineage>
        <taxon>Bacteria</taxon>
        <taxon>Pseudomonadati</taxon>
        <taxon>Pseudomonadota</taxon>
        <taxon>Gammaproteobacteria</taxon>
        <taxon>Enterobacterales</taxon>
        <taxon>Enterobacteriaceae</taxon>
        <taxon>Escherichia</taxon>
    </lineage>
</organism>
<accession>A0A7H4YJB6</accession>
<dbReference type="Proteomes" id="UP000382540">
    <property type="component" value="Unassembled WGS sequence"/>
</dbReference>
<evidence type="ECO:0000256" key="1">
    <source>
        <dbReference type="SAM" id="Phobius"/>
    </source>
</evidence>
<proteinExistence type="predicted"/>
<gene>
    <name evidence="2" type="ORF">D9J61_14045</name>
</gene>
<keyword evidence="1" id="KW-0812">Transmembrane</keyword>